<dbReference type="OrthoDB" id="9788881at2"/>
<dbReference type="Proteomes" id="UP000198619">
    <property type="component" value="Unassembled WGS sequence"/>
</dbReference>
<proteinExistence type="predicted"/>
<dbReference type="STRING" id="84698.SAMN04488528_101180"/>
<organism evidence="2 3">
    <name type="scientific">Clostridium frigidicarnis</name>
    <dbReference type="NCBI Taxonomy" id="84698"/>
    <lineage>
        <taxon>Bacteria</taxon>
        <taxon>Bacillati</taxon>
        <taxon>Bacillota</taxon>
        <taxon>Clostridia</taxon>
        <taxon>Eubacteriales</taxon>
        <taxon>Clostridiaceae</taxon>
        <taxon>Clostridium</taxon>
    </lineage>
</organism>
<evidence type="ECO:0000259" key="1">
    <source>
        <dbReference type="SMART" id="SM01321"/>
    </source>
</evidence>
<dbReference type="SMART" id="SM01321">
    <property type="entry name" value="Y1_Tnp"/>
    <property type="match status" value="1"/>
</dbReference>
<name>A0A1I0Y9F5_9CLOT</name>
<dbReference type="PANTHER" id="PTHR34322:SF2">
    <property type="entry name" value="TRANSPOSASE IS200-LIKE DOMAIN-CONTAINING PROTEIN"/>
    <property type="match status" value="1"/>
</dbReference>
<keyword evidence="3" id="KW-1185">Reference proteome</keyword>
<dbReference type="PANTHER" id="PTHR34322">
    <property type="entry name" value="TRANSPOSASE, Y1_TNP DOMAIN-CONTAINING"/>
    <property type="match status" value="1"/>
</dbReference>
<dbReference type="GO" id="GO:0043565">
    <property type="term" value="F:sequence-specific DNA binding"/>
    <property type="evidence" value="ECO:0007669"/>
    <property type="project" value="InterPro"/>
</dbReference>
<dbReference type="GO" id="GO:0006313">
    <property type="term" value="P:DNA transposition"/>
    <property type="evidence" value="ECO:0007669"/>
    <property type="project" value="InterPro"/>
</dbReference>
<reference evidence="2 3" key="1">
    <citation type="submission" date="2016-10" db="EMBL/GenBank/DDBJ databases">
        <authorList>
            <person name="de Groot N.N."/>
        </authorList>
    </citation>
    <scope>NUCLEOTIDE SEQUENCE [LARGE SCALE GENOMIC DNA]</scope>
    <source>
        <strain evidence="2 3">DSM 12271</strain>
    </source>
</reference>
<accession>A0A1I0Y9F5</accession>
<dbReference type="InterPro" id="IPR002686">
    <property type="entry name" value="Transposase_17"/>
</dbReference>
<dbReference type="EMBL" id="FOKI01000011">
    <property type="protein sequence ID" value="SFB09068.1"/>
    <property type="molecule type" value="Genomic_DNA"/>
</dbReference>
<dbReference type="GO" id="GO:0004803">
    <property type="term" value="F:transposase activity"/>
    <property type="evidence" value="ECO:0007669"/>
    <property type="project" value="InterPro"/>
</dbReference>
<dbReference type="SUPFAM" id="SSF48295">
    <property type="entry name" value="TrpR-like"/>
    <property type="match status" value="1"/>
</dbReference>
<feature type="domain" description="Transposase IS200-like" evidence="1">
    <location>
        <begin position="9"/>
        <end position="123"/>
    </location>
</feature>
<dbReference type="InterPro" id="IPR036515">
    <property type="entry name" value="Transposase_17_sf"/>
</dbReference>
<dbReference type="Gene3D" id="3.30.70.1290">
    <property type="entry name" value="Transposase IS200-like"/>
    <property type="match status" value="1"/>
</dbReference>
<protein>
    <submittedName>
        <fullName evidence="2">REP element-mobilizing transposase RayT</fullName>
    </submittedName>
</protein>
<gene>
    <name evidence="2" type="ORF">SAMN04488528_101180</name>
</gene>
<dbReference type="SUPFAM" id="SSF143422">
    <property type="entry name" value="Transposase IS200-like"/>
    <property type="match status" value="1"/>
</dbReference>
<sequence length="308" mass="36474">MPRLARIKNECAIYHIMVRSISEVDLFREDEDKIKYLDLINQYKKTYLFKVYAYCLMSNHGHLIIDSNGTDISKVMHCINLKYARYFNEKYKRHGHLFQDRFKSKIVENERYLYALTIYIHNNPTDIYGYRYNPEKYEFSSLKSYITNKKDKFKVLDKNFINLMFNRDDKVTKNIYMRAVLRCDMDNLRELDGEFDNEGTKYDSKRHIIKRNFSIKQVINFICKRMNVTSESIYIKSSRGVVNVKAIVVVFMRVFCNIGCEDICKVLGNITQSRVSALFNVGSNLIIKSKIYGNILNDFLNLESRNLA</sequence>
<dbReference type="InterPro" id="IPR010921">
    <property type="entry name" value="Trp_repressor/repl_initiator"/>
</dbReference>
<dbReference type="Pfam" id="PF01797">
    <property type="entry name" value="Y1_Tnp"/>
    <property type="match status" value="1"/>
</dbReference>
<dbReference type="AlphaFoldDB" id="A0A1I0Y9F5"/>
<evidence type="ECO:0000313" key="3">
    <source>
        <dbReference type="Proteomes" id="UP000198619"/>
    </source>
</evidence>
<dbReference type="RefSeq" id="WP_090040712.1">
    <property type="nucleotide sequence ID" value="NZ_FOKI01000011.1"/>
</dbReference>
<evidence type="ECO:0000313" key="2">
    <source>
        <dbReference type="EMBL" id="SFB09068.1"/>
    </source>
</evidence>